<evidence type="ECO:0000313" key="1">
    <source>
        <dbReference type="EMBL" id="CAB4128670.1"/>
    </source>
</evidence>
<reference evidence="1" key="1">
    <citation type="submission" date="2020-04" db="EMBL/GenBank/DDBJ databases">
        <authorList>
            <person name="Chiriac C."/>
            <person name="Salcher M."/>
            <person name="Ghai R."/>
            <person name="Kavagutti S V."/>
        </authorList>
    </citation>
    <scope>NUCLEOTIDE SEQUENCE</scope>
</reference>
<dbReference type="EMBL" id="LR798276">
    <property type="protein sequence ID" value="CAB5219632.1"/>
    <property type="molecule type" value="Genomic_DNA"/>
</dbReference>
<evidence type="ECO:0000313" key="2">
    <source>
        <dbReference type="EMBL" id="CAB5219632.1"/>
    </source>
</evidence>
<sequence length="91" mass="10426">MIYSDSRYANGTIIKAQDARNDTYKLAVYRTFPNAKTNFYHYTWVDGDRIDVVANALLGSPTFWWKIMDFNPEIVDPFSITVGATIRIPSV</sequence>
<dbReference type="InterPro" id="IPR036779">
    <property type="entry name" value="LysM_dom_sf"/>
</dbReference>
<organism evidence="1">
    <name type="scientific">uncultured Caudovirales phage</name>
    <dbReference type="NCBI Taxonomy" id="2100421"/>
    <lineage>
        <taxon>Viruses</taxon>
        <taxon>Duplodnaviria</taxon>
        <taxon>Heunggongvirae</taxon>
        <taxon>Uroviricota</taxon>
        <taxon>Caudoviricetes</taxon>
        <taxon>Peduoviridae</taxon>
        <taxon>Maltschvirus</taxon>
        <taxon>Maltschvirus maltsch</taxon>
    </lineage>
</organism>
<gene>
    <name evidence="1" type="ORF">UFOVP110_59</name>
    <name evidence="2" type="ORF">UFOVP223_105</name>
</gene>
<protein>
    <recommendedName>
        <fullName evidence="3">LysM domain-containing protein</fullName>
    </recommendedName>
</protein>
<dbReference type="Gene3D" id="3.10.350.10">
    <property type="entry name" value="LysM domain"/>
    <property type="match status" value="1"/>
</dbReference>
<evidence type="ECO:0008006" key="3">
    <source>
        <dbReference type="Google" id="ProtNLM"/>
    </source>
</evidence>
<name>A0A6J5L7H2_9CAUD</name>
<proteinExistence type="predicted"/>
<accession>A0A6J5L7H2</accession>
<dbReference type="EMBL" id="LR796220">
    <property type="protein sequence ID" value="CAB4128670.1"/>
    <property type="molecule type" value="Genomic_DNA"/>
</dbReference>